<dbReference type="SUPFAM" id="SSF82714">
    <property type="entry name" value="Multidrug efflux transporter AcrB TolC docking domain, DN and DC subdomains"/>
    <property type="match status" value="2"/>
</dbReference>
<evidence type="ECO:0000256" key="1">
    <source>
        <dbReference type="SAM" id="Phobius"/>
    </source>
</evidence>
<proteinExistence type="predicted"/>
<dbReference type="PRINTS" id="PR00702">
    <property type="entry name" value="ACRIFLAVINRP"/>
</dbReference>
<dbReference type="GO" id="GO:0005886">
    <property type="term" value="C:plasma membrane"/>
    <property type="evidence" value="ECO:0007669"/>
    <property type="project" value="TreeGrafter"/>
</dbReference>
<accession>A0A1Y1CP76</accession>
<protein>
    <submittedName>
        <fullName evidence="2">RND transporter</fullName>
    </submittedName>
</protein>
<feature type="transmembrane region" description="Helical" evidence="1">
    <location>
        <begin position="459"/>
        <end position="482"/>
    </location>
</feature>
<keyword evidence="1" id="KW-1133">Transmembrane helix</keyword>
<dbReference type="InterPro" id="IPR001036">
    <property type="entry name" value="Acrflvin-R"/>
</dbReference>
<sequence>MKALIKYFVKYPFAGNLLAGVFVLLGMFGLFTLNSSVMPQIDPGMLSITASYPGASPEEVEKGVALKIEDNLKGISGVEKVTSSSTENYCSIYVDLESGYDPNIALQDVKNAVDGISSFPAAVENISVAKREFTMLAVSMSLSGDIDLKDLKTYARSIENDLRGIDGISQVDLYGFPDEEIEVSVNEDALKAYNITIDEIYNAVVAANIEQTGGTIRGENEELRIRVNEKQYYAEGLKDIVVRSQENGGTVYLSDLAVVNDKWNEEPNRIYINGDPAVKISITQTSREDILVISETINKYVAKYNEEHEVVKLNVLQDKSSSIKVMQDILANNGIAGFLLVLLFLSLFLNHRLSFWVAIGIPISFMGMFMVAGMYGLTLNRISLFGMILVIGILVDDGIVICENIFQHYEKGKSALQAGIDGTMEVMPAVFSAVLTTIVAFTAFFFIDGVIGEFFRELAFVVIFALIFSLIEAFLILPAHVVHSKALRANKKESKIEKISMTAVSYLRRWTYEPLIRFCLNNKLVTIGLAIGLFAMTIGAYEGGIIKTGDSSVDNNDYVDVELEMPAGTPENETLLYMQRIEDAAIEAGEEFQDKSITGEPVITGTELNITASNVGTLKVYLLGTQKRNFLSTEYSNLIKDKVGEIPQAQLLSYTQESHFGKAVSISLQSSNLEDLYLAKNEFKTHLSRMEGLMNVQDNDELGMREVKLKLKKSAYKLGLTLSDLSSQVRAGFYGKEVQRLQRGTDVVKVWVRYPKQERSSVGNLENMRIRTDDGGEYYLKDVAEIIYERNLVQINHLDGQREITVEADAANATVNMSEINSEIEDHILPDLKAKYAGLRFRYGGHEENLQKAKSSGILIAPVILVLLFAIVIFTFRSYFQTILIFTLVPLGFIGVGWGHWIHGVALDMPSYLGMVALMGVMVNDSIVLISTFNKQLKTGKEFMTAIYDSCVSRFRPIVLTSLTTIIGIAPLIVSNEPEAKMVIPMAISLAYGLAIATFLNLLLLPVLLVAVNSLKCKYKWLLTGVMPSRESVETAVKELEQ</sequence>
<keyword evidence="1" id="KW-0472">Membrane</keyword>
<dbReference type="PANTHER" id="PTHR32063:SF33">
    <property type="entry name" value="RND SUPERFAMILY EFFLUX PUMP PERMEASE COMPONENT"/>
    <property type="match status" value="1"/>
</dbReference>
<feature type="transmembrane region" description="Helical" evidence="1">
    <location>
        <begin position="426"/>
        <end position="447"/>
    </location>
</feature>
<dbReference type="Gene3D" id="3.30.2090.10">
    <property type="entry name" value="Multidrug efflux transporter AcrB TolC docking domain, DN and DC subdomains"/>
    <property type="match status" value="2"/>
</dbReference>
<feature type="transmembrane region" description="Helical" evidence="1">
    <location>
        <begin position="524"/>
        <end position="541"/>
    </location>
</feature>
<dbReference type="SUPFAM" id="SSF82693">
    <property type="entry name" value="Multidrug efflux transporter AcrB pore domain, PN1, PN2, PC1 and PC2 subdomains"/>
    <property type="match status" value="2"/>
</dbReference>
<dbReference type="Proteomes" id="UP000218267">
    <property type="component" value="Chromosome"/>
</dbReference>
<evidence type="ECO:0000313" key="3">
    <source>
        <dbReference type="Proteomes" id="UP000218267"/>
    </source>
</evidence>
<dbReference type="InterPro" id="IPR027463">
    <property type="entry name" value="AcrB_DN_DC_subdom"/>
</dbReference>
<reference evidence="2 3" key="1">
    <citation type="journal article" date="2018" name="Mar. Genomics">
        <title>Complete genome sequence of Marinifilaceae bacterium strain SPP2, isolated from the Antarctic marine sediment.</title>
        <authorList>
            <person name="Watanabe M."/>
            <person name="Kojima H."/>
            <person name="Fukui M."/>
        </authorList>
    </citation>
    <scope>NUCLEOTIDE SEQUENCE [LARGE SCALE GENOMIC DNA]</scope>
    <source>
        <strain evidence="2 3">SPP2</strain>
    </source>
</reference>
<feature type="transmembrane region" description="Helical" evidence="1">
    <location>
        <begin position="883"/>
        <end position="901"/>
    </location>
</feature>
<dbReference type="Gene3D" id="3.30.70.1440">
    <property type="entry name" value="Multidrug efflux transporter AcrB pore domain"/>
    <property type="match status" value="1"/>
</dbReference>
<feature type="transmembrane region" description="Helical" evidence="1">
    <location>
        <begin position="986"/>
        <end position="1012"/>
    </location>
</feature>
<feature type="transmembrane region" description="Helical" evidence="1">
    <location>
        <begin position="955"/>
        <end position="974"/>
    </location>
</feature>
<dbReference type="EMBL" id="AP018042">
    <property type="protein sequence ID" value="BAX82226.1"/>
    <property type="molecule type" value="Genomic_DNA"/>
</dbReference>
<feature type="transmembrane region" description="Helical" evidence="1">
    <location>
        <begin position="329"/>
        <end position="348"/>
    </location>
</feature>
<organism evidence="2 3">
    <name type="scientific">Labilibaculum antarcticum</name>
    <dbReference type="NCBI Taxonomy" id="1717717"/>
    <lineage>
        <taxon>Bacteria</taxon>
        <taxon>Pseudomonadati</taxon>
        <taxon>Bacteroidota</taxon>
        <taxon>Bacteroidia</taxon>
        <taxon>Marinilabiliales</taxon>
        <taxon>Marinifilaceae</taxon>
        <taxon>Labilibaculum</taxon>
    </lineage>
</organism>
<dbReference type="Gene3D" id="3.30.70.1320">
    <property type="entry name" value="Multidrug efflux transporter AcrB pore domain like"/>
    <property type="match status" value="1"/>
</dbReference>
<gene>
    <name evidence="2" type="ORF">ALGA_3934</name>
</gene>
<feature type="transmembrane region" description="Helical" evidence="1">
    <location>
        <begin position="382"/>
        <end position="406"/>
    </location>
</feature>
<name>A0A1Y1CP76_9BACT</name>
<feature type="transmembrane region" description="Helical" evidence="1">
    <location>
        <begin position="355"/>
        <end position="376"/>
    </location>
</feature>
<reference evidence="3" key="2">
    <citation type="journal article" date="2020" name="Antonie Van Leeuwenhoek">
        <title>Labilibaculum antarcticum sp. nov., a novel facultative anaerobic, psychrotorelant bacterium isolated from marine sediment of Antarctica.</title>
        <authorList>
            <person name="Watanabe M."/>
            <person name="Kojima H."/>
            <person name="Fukui M."/>
        </authorList>
    </citation>
    <scope>NUCLEOTIDE SEQUENCE [LARGE SCALE GENOMIC DNA]</scope>
    <source>
        <strain evidence="3">SPP2</strain>
    </source>
</reference>
<feature type="transmembrane region" description="Helical" evidence="1">
    <location>
        <begin position="913"/>
        <end position="934"/>
    </location>
</feature>
<dbReference type="OrthoDB" id="9798415at2"/>
<feature type="transmembrane region" description="Helical" evidence="1">
    <location>
        <begin position="12"/>
        <end position="33"/>
    </location>
</feature>
<dbReference type="Gene3D" id="3.30.70.1430">
    <property type="entry name" value="Multidrug efflux transporter AcrB pore domain"/>
    <property type="match status" value="2"/>
</dbReference>
<dbReference type="AlphaFoldDB" id="A0A1Y1CP76"/>
<evidence type="ECO:0000313" key="2">
    <source>
        <dbReference type="EMBL" id="BAX82226.1"/>
    </source>
</evidence>
<dbReference type="PANTHER" id="PTHR32063">
    <property type="match status" value="1"/>
</dbReference>
<feature type="transmembrane region" description="Helical" evidence="1">
    <location>
        <begin position="857"/>
        <end position="876"/>
    </location>
</feature>
<dbReference type="Pfam" id="PF00873">
    <property type="entry name" value="ACR_tran"/>
    <property type="match status" value="1"/>
</dbReference>
<keyword evidence="1" id="KW-0812">Transmembrane</keyword>
<dbReference type="Gene3D" id="1.20.1640.10">
    <property type="entry name" value="Multidrug efflux transporter AcrB transmembrane domain"/>
    <property type="match status" value="2"/>
</dbReference>
<keyword evidence="3" id="KW-1185">Reference proteome</keyword>
<dbReference type="KEGG" id="mbas:ALGA_3934"/>
<dbReference type="SUPFAM" id="SSF82866">
    <property type="entry name" value="Multidrug efflux transporter AcrB transmembrane domain"/>
    <property type="match status" value="2"/>
</dbReference>
<dbReference type="GO" id="GO:0042910">
    <property type="term" value="F:xenobiotic transmembrane transporter activity"/>
    <property type="evidence" value="ECO:0007669"/>
    <property type="project" value="TreeGrafter"/>
</dbReference>
<dbReference type="RefSeq" id="WP_096432339.1">
    <property type="nucleotide sequence ID" value="NZ_AP018042.1"/>
</dbReference>